<dbReference type="InterPro" id="IPR027356">
    <property type="entry name" value="NPH3_dom"/>
</dbReference>
<dbReference type="UniPathway" id="UPA00143"/>
<keyword evidence="5" id="KW-1185">Reference proteome</keyword>
<keyword evidence="1" id="KW-0833">Ubl conjugation pathway</keyword>
<dbReference type="PROSITE" id="PS51649">
    <property type="entry name" value="NPH3"/>
    <property type="match status" value="1"/>
</dbReference>
<evidence type="ECO:0000313" key="5">
    <source>
        <dbReference type="Proteomes" id="UP000323000"/>
    </source>
</evidence>
<dbReference type="Proteomes" id="UP000323000">
    <property type="component" value="Chromosome 2"/>
</dbReference>
<evidence type="ECO:0000259" key="3">
    <source>
        <dbReference type="PROSITE" id="PS51649"/>
    </source>
</evidence>
<dbReference type="EMBL" id="VAHF01000002">
    <property type="protein sequence ID" value="TXG69794.1"/>
    <property type="molecule type" value="Genomic_DNA"/>
</dbReference>
<organism evidence="4 5">
    <name type="scientific">Acer yangbiense</name>
    <dbReference type="NCBI Taxonomy" id="1000413"/>
    <lineage>
        <taxon>Eukaryota</taxon>
        <taxon>Viridiplantae</taxon>
        <taxon>Streptophyta</taxon>
        <taxon>Embryophyta</taxon>
        <taxon>Tracheophyta</taxon>
        <taxon>Spermatophyta</taxon>
        <taxon>Magnoliopsida</taxon>
        <taxon>eudicotyledons</taxon>
        <taxon>Gunneridae</taxon>
        <taxon>Pentapetalae</taxon>
        <taxon>rosids</taxon>
        <taxon>malvids</taxon>
        <taxon>Sapindales</taxon>
        <taxon>Sapindaceae</taxon>
        <taxon>Hippocastanoideae</taxon>
        <taxon>Acereae</taxon>
        <taxon>Acer</taxon>
    </lineage>
</organism>
<reference evidence="5" key="1">
    <citation type="journal article" date="2019" name="Gigascience">
        <title>De novo genome assembly of the endangered Acer yangbiense, a plant species with extremely small populations endemic to Yunnan Province, China.</title>
        <authorList>
            <person name="Yang J."/>
            <person name="Wariss H.M."/>
            <person name="Tao L."/>
            <person name="Zhang R."/>
            <person name="Yun Q."/>
            <person name="Hollingsworth P."/>
            <person name="Dao Z."/>
            <person name="Luo G."/>
            <person name="Guo H."/>
            <person name="Ma Y."/>
            <person name="Sun W."/>
        </authorList>
    </citation>
    <scope>NUCLEOTIDE SEQUENCE [LARGE SCALE GENOMIC DNA]</scope>
    <source>
        <strain evidence="5">cv. Malutang</strain>
    </source>
</reference>
<gene>
    <name evidence="4" type="ORF">EZV62_004729</name>
</gene>
<dbReference type="OrthoDB" id="1749710at2759"/>
<dbReference type="AlphaFoldDB" id="A0A5C7ILR1"/>
<evidence type="ECO:0000313" key="4">
    <source>
        <dbReference type="EMBL" id="TXG69794.1"/>
    </source>
</evidence>
<feature type="domain" description="NPH3" evidence="3">
    <location>
        <begin position="1"/>
        <end position="133"/>
    </location>
</feature>
<sequence length="133" mass="14852">MPRKFRKKDWSPIGSSSLEDLLIPNMGYSVETLYDIDCVQRILDHFMLLNNNTIDSNCIVDEGQLVEVSHSLTPLTMVANLVDGYLAEVAPDVNLKLPKLHLIKQFGRQPGIASILLFQGSYDSNPQPILLAN</sequence>
<evidence type="ECO:0000256" key="1">
    <source>
        <dbReference type="ARBA" id="ARBA00022786"/>
    </source>
</evidence>
<dbReference type="Pfam" id="PF03000">
    <property type="entry name" value="NPH3"/>
    <property type="match status" value="1"/>
</dbReference>
<protein>
    <recommendedName>
        <fullName evidence="3">NPH3 domain-containing protein</fullName>
    </recommendedName>
</protein>
<accession>A0A5C7ILR1</accession>
<dbReference type="PANTHER" id="PTHR32370">
    <property type="entry name" value="OS12G0117600 PROTEIN"/>
    <property type="match status" value="1"/>
</dbReference>
<dbReference type="GO" id="GO:0016567">
    <property type="term" value="P:protein ubiquitination"/>
    <property type="evidence" value="ECO:0007669"/>
    <property type="project" value="UniProtKB-UniPathway"/>
</dbReference>
<evidence type="ECO:0000256" key="2">
    <source>
        <dbReference type="PROSITE-ProRule" id="PRU00982"/>
    </source>
</evidence>
<name>A0A5C7ILR1_9ROSI</name>
<comment type="caution">
    <text evidence="4">The sequence shown here is derived from an EMBL/GenBank/DDBJ whole genome shotgun (WGS) entry which is preliminary data.</text>
</comment>
<comment type="similarity">
    <text evidence="2">Belongs to the NPH3 family.</text>
</comment>
<proteinExistence type="inferred from homology"/>
<dbReference type="InterPro" id="IPR043454">
    <property type="entry name" value="NPH3/RPT2-like"/>
</dbReference>